<evidence type="ECO:0000313" key="2">
    <source>
        <dbReference type="Proteomes" id="UP000637383"/>
    </source>
</evidence>
<sequence>MTLLNILELAKQGDVEAIASLMNRHLLPKGIAAKVAFKDAYLEVTLESAQVPDRETWVAFIRRGLTNLAAASVQKVKIYGQHVDQEFPAWTQEFDLDFPEPEENDLESYNNSQMLTVSINLNGDSVRELKSQDFENIANKIINDILSNCNYFLVNKVIISNNNCVITKER</sequence>
<dbReference type="Proteomes" id="UP000637383">
    <property type="component" value="Unassembled WGS sequence"/>
</dbReference>
<evidence type="ECO:0000313" key="1">
    <source>
        <dbReference type="EMBL" id="MBD2739524.1"/>
    </source>
</evidence>
<protein>
    <submittedName>
        <fullName evidence="1">Uncharacterized protein</fullName>
    </submittedName>
</protein>
<name>A0ABR8KLN4_9NOSO</name>
<accession>A0ABR8KLN4</accession>
<keyword evidence="2" id="KW-1185">Reference proteome</keyword>
<dbReference type="RefSeq" id="WP_190960021.1">
    <property type="nucleotide sequence ID" value="NZ_JACJTU010000091.1"/>
</dbReference>
<gene>
    <name evidence="1" type="ORF">H6H03_37680</name>
</gene>
<dbReference type="EMBL" id="JACJTU010000091">
    <property type="protein sequence ID" value="MBD2739524.1"/>
    <property type="molecule type" value="Genomic_DNA"/>
</dbReference>
<reference evidence="1 2" key="1">
    <citation type="journal article" date="2020" name="ISME J.">
        <title>Comparative genomics reveals insights into cyanobacterial evolution and habitat adaptation.</title>
        <authorList>
            <person name="Chen M.Y."/>
            <person name="Teng W.K."/>
            <person name="Zhao L."/>
            <person name="Hu C.X."/>
            <person name="Zhou Y.K."/>
            <person name="Han B.P."/>
            <person name="Song L.R."/>
            <person name="Shu W.S."/>
        </authorList>
    </citation>
    <scope>NUCLEOTIDE SEQUENCE [LARGE SCALE GENOMIC DNA]</scope>
    <source>
        <strain evidence="1 2">FACHB-159</strain>
    </source>
</reference>
<organism evidence="1 2">
    <name type="scientific">Nostoc paludosum FACHB-159</name>
    <dbReference type="NCBI Taxonomy" id="2692908"/>
    <lineage>
        <taxon>Bacteria</taxon>
        <taxon>Bacillati</taxon>
        <taxon>Cyanobacteriota</taxon>
        <taxon>Cyanophyceae</taxon>
        <taxon>Nostocales</taxon>
        <taxon>Nostocaceae</taxon>
        <taxon>Nostoc</taxon>
    </lineage>
</organism>
<comment type="caution">
    <text evidence="1">The sequence shown here is derived from an EMBL/GenBank/DDBJ whole genome shotgun (WGS) entry which is preliminary data.</text>
</comment>
<proteinExistence type="predicted"/>